<evidence type="ECO:0000256" key="1">
    <source>
        <dbReference type="SAM" id="Phobius"/>
    </source>
</evidence>
<reference evidence="2 3" key="1">
    <citation type="journal article" date="2004" name="J. Virol.">
        <title>Functional genomics analysis of Singapore grouper iridovirus: complete sequence determination and proteomic analysis.</title>
        <authorList>
            <person name="Song W.J."/>
            <person name="Qin Q.W."/>
            <person name="Qiu J."/>
            <person name="Huang C.H."/>
            <person name="Wang F."/>
            <person name="Hew C.L."/>
        </authorList>
    </citation>
    <scope>NUCLEOTIDE SEQUENCE [LARGE SCALE GENOMIC DNA]</scope>
</reference>
<keyword evidence="1" id="KW-1133">Transmembrane helix</keyword>
<dbReference type="GeneID" id="3197074"/>
<dbReference type="RefSeq" id="YP_164110.1">
    <property type="nucleotide sequence ID" value="NC_006549.1"/>
</dbReference>
<name>Q5YFQ0_9VIRU</name>
<gene>
    <name evidence="2" type="ORF">ORF015L</name>
</gene>
<organism evidence="2 3">
    <name type="scientific">Singapore grouper iridovirus</name>
    <dbReference type="NCBI Taxonomy" id="262968"/>
    <lineage>
        <taxon>Viruses</taxon>
        <taxon>Varidnaviria</taxon>
        <taxon>Bamfordvirae</taxon>
        <taxon>Nucleocytoviricota</taxon>
        <taxon>Megaviricetes</taxon>
        <taxon>Pimascovirales</taxon>
        <taxon>Pimascovirales incertae sedis</taxon>
        <taxon>Iridoviridae</taxon>
        <taxon>Alphairidovirinae</taxon>
        <taxon>Ranavirus</taxon>
        <taxon>Ranavirus epinephelus1</taxon>
    </lineage>
</organism>
<evidence type="ECO:0000313" key="3">
    <source>
        <dbReference type="Proteomes" id="UP000172127"/>
    </source>
</evidence>
<accession>Q5YFQ0</accession>
<keyword evidence="3" id="KW-1185">Reference proteome</keyword>
<keyword evidence="1" id="KW-0472">Membrane</keyword>
<evidence type="ECO:0000313" key="2">
    <source>
        <dbReference type="EMBL" id="AAS18030.1"/>
    </source>
</evidence>
<keyword evidence="1" id="KW-0812">Transmembrane</keyword>
<dbReference type="EMBL" id="AY521625">
    <property type="protein sequence ID" value="AAS18030.1"/>
    <property type="molecule type" value="Genomic_DNA"/>
</dbReference>
<proteinExistence type="predicted"/>
<sequence length="59" mass="6570">MNQSNLTTYEGMGQMLFYGMIAIAAVVGGIMLYQTYYGKNGQSSTSRTFYTASAPYTRY</sequence>
<dbReference type="Proteomes" id="UP000172127">
    <property type="component" value="Segment"/>
</dbReference>
<feature type="transmembrane region" description="Helical" evidence="1">
    <location>
        <begin position="15"/>
        <end position="33"/>
    </location>
</feature>
<protein>
    <submittedName>
        <fullName evidence="2">Uncharacterized protein</fullName>
    </submittedName>
</protein>
<dbReference type="KEGG" id="vg:3197074"/>